<protein>
    <submittedName>
        <fullName evidence="3">Copper chaperone CopZ</fullName>
    </submittedName>
</protein>
<dbReference type="AlphaFoldDB" id="A0A1I6YCT8"/>
<dbReference type="SUPFAM" id="SSF55008">
    <property type="entry name" value="HMA, heavy metal-associated domain"/>
    <property type="match status" value="1"/>
</dbReference>
<feature type="signal peptide" evidence="1">
    <location>
        <begin position="1"/>
        <end position="24"/>
    </location>
</feature>
<reference evidence="3 4" key="1">
    <citation type="submission" date="2016-10" db="EMBL/GenBank/DDBJ databases">
        <authorList>
            <person name="de Groot N.N."/>
        </authorList>
    </citation>
    <scope>NUCLEOTIDE SEQUENCE [LARGE SCALE GENOMIC DNA]</scope>
    <source>
        <strain evidence="3 4">CGMCC 1.7005</strain>
    </source>
</reference>
<evidence type="ECO:0000313" key="4">
    <source>
        <dbReference type="Proteomes" id="UP000236454"/>
    </source>
</evidence>
<dbReference type="CDD" id="cd00371">
    <property type="entry name" value="HMA"/>
    <property type="match status" value="1"/>
</dbReference>
<accession>A0A1I6YCT8</accession>
<feature type="domain" description="HMA" evidence="2">
    <location>
        <begin position="30"/>
        <end position="96"/>
    </location>
</feature>
<dbReference type="Proteomes" id="UP000236454">
    <property type="component" value="Unassembled WGS sequence"/>
</dbReference>
<dbReference type="PROSITE" id="PS51257">
    <property type="entry name" value="PROKAR_LIPOPROTEIN"/>
    <property type="match status" value="1"/>
</dbReference>
<evidence type="ECO:0000313" key="3">
    <source>
        <dbReference type="EMBL" id="SFT48131.1"/>
    </source>
</evidence>
<evidence type="ECO:0000256" key="1">
    <source>
        <dbReference type="SAM" id="SignalP"/>
    </source>
</evidence>
<dbReference type="EMBL" id="FPAS01000001">
    <property type="protein sequence ID" value="SFT48131.1"/>
    <property type="molecule type" value="Genomic_DNA"/>
</dbReference>
<dbReference type="Pfam" id="PF00403">
    <property type="entry name" value="HMA"/>
    <property type="match status" value="1"/>
</dbReference>
<dbReference type="Gene3D" id="3.30.70.100">
    <property type="match status" value="1"/>
</dbReference>
<evidence type="ECO:0000259" key="2">
    <source>
        <dbReference type="PROSITE" id="PS50846"/>
    </source>
</evidence>
<keyword evidence="1" id="KW-0732">Signal</keyword>
<dbReference type="InterPro" id="IPR036163">
    <property type="entry name" value="HMA_dom_sf"/>
</dbReference>
<dbReference type="PROSITE" id="PS50846">
    <property type="entry name" value="HMA_2"/>
    <property type="match status" value="1"/>
</dbReference>
<dbReference type="OrthoDB" id="5513217at2"/>
<keyword evidence="4" id="KW-1185">Reference proteome</keyword>
<dbReference type="GO" id="GO:0046872">
    <property type="term" value="F:metal ion binding"/>
    <property type="evidence" value="ECO:0007669"/>
    <property type="project" value="InterPro"/>
</dbReference>
<proteinExistence type="predicted"/>
<feature type="chain" id="PRO_5014809205" evidence="1">
    <location>
        <begin position="25"/>
        <end position="119"/>
    </location>
</feature>
<sequence>MKKLKLTTGLFLALLTVSSCGNNAENAENTVNESFKVYGNCGMCEKTIEGALKDIDGIYSADWDRQTKMMAVSYDKTKHNQRELKEKISKVGYDTEDTKSTAETYDQLPACCHYDRPEK</sequence>
<dbReference type="InterPro" id="IPR006121">
    <property type="entry name" value="HMA_dom"/>
</dbReference>
<dbReference type="RefSeq" id="WP_090246582.1">
    <property type="nucleotide sequence ID" value="NZ_FPAS01000001.1"/>
</dbReference>
<organism evidence="3 4">
    <name type="scientific">Lishizhenia tianjinensis</name>
    <dbReference type="NCBI Taxonomy" id="477690"/>
    <lineage>
        <taxon>Bacteria</taxon>
        <taxon>Pseudomonadati</taxon>
        <taxon>Bacteroidota</taxon>
        <taxon>Flavobacteriia</taxon>
        <taxon>Flavobacteriales</taxon>
        <taxon>Crocinitomicaceae</taxon>
        <taxon>Lishizhenia</taxon>
    </lineage>
</organism>
<gene>
    <name evidence="3" type="ORF">SAMN05216474_0802</name>
</gene>
<name>A0A1I6YCT8_9FLAO</name>
<dbReference type="STRING" id="477690.SAMN05216474_0802"/>